<dbReference type="SUPFAM" id="SSF48008">
    <property type="entry name" value="GntR ligand-binding domain-like"/>
    <property type="match status" value="1"/>
</dbReference>
<dbReference type="SMART" id="SM00895">
    <property type="entry name" value="FCD"/>
    <property type="match status" value="1"/>
</dbReference>
<dbReference type="AlphaFoldDB" id="A0AAE3G5U0"/>
<organism evidence="5 6">
    <name type="scientific">Natronocella acetinitrilica</name>
    <dbReference type="NCBI Taxonomy" id="414046"/>
    <lineage>
        <taxon>Bacteria</taxon>
        <taxon>Pseudomonadati</taxon>
        <taxon>Pseudomonadota</taxon>
        <taxon>Gammaproteobacteria</taxon>
        <taxon>Chromatiales</taxon>
        <taxon>Ectothiorhodospiraceae</taxon>
        <taxon>Natronocella</taxon>
    </lineage>
</organism>
<dbReference type="GO" id="GO:0003700">
    <property type="term" value="F:DNA-binding transcription factor activity"/>
    <property type="evidence" value="ECO:0007669"/>
    <property type="project" value="InterPro"/>
</dbReference>
<protein>
    <submittedName>
        <fullName evidence="5">DNA-binding GntR family transcriptional regulator</fullName>
    </submittedName>
</protein>
<dbReference type="Gene3D" id="1.10.10.10">
    <property type="entry name" value="Winged helix-like DNA-binding domain superfamily/Winged helix DNA-binding domain"/>
    <property type="match status" value="1"/>
</dbReference>
<evidence type="ECO:0000313" key="6">
    <source>
        <dbReference type="Proteomes" id="UP001205843"/>
    </source>
</evidence>
<dbReference type="PANTHER" id="PTHR43537">
    <property type="entry name" value="TRANSCRIPTIONAL REGULATOR, GNTR FAMILY"/>
    <property type="match status" value="1"/>
</dbReference>
<dbReference type="PROSITE" id="PS50949">
    <property type="entry name" value="HTH_GNTR"/>
    <property type="match status" value="1"/>
</dbReference>
<evidence type="ECO:0000259" key="4">
    <source>
        <dbReference type="PROSITE" id="PS50949"/>
    </source>
</evidence>
<evidence type="ECO:0000313" key="5">
    <source>
        <dbReference type="EMBL" id="MCP1675668.1"/>
    </source>
</evidence>
<evidence type="ECO:0000256" key="1">
    <source>
        <dbReference type="ARBA" id="ARBA00023015"/>
    </source>
</evidence>
<feature type="domain" description="HTH gntR-type" evidence="4">
    <location>
        <begin position="7"/>
        <end position="74"/>
    </location>
</feature>
<evidence type="ECO:0000256" key="3">
    <source>
        <dbReference type="ARBA" id="ARBA00023163"/>
    </source>
</evidence>
<comment type="caution">
    <text evidence="5">The sequence shown here is derived from an EMBL/GenBank/DDBJ whole genome shotgun (WGS) entry which is preliminary data.</text>
</comment>
<keyword evidence="6" id="KW-1185">Reference proteome</keyword>
<reference evidence="5" key="1">
    <citation type="submission" date="2022-03" db="EMBL/GenBank/DDBJ databases">
        <title>Genomic Encyclopedia of Type Strains, Phase III (KMG-III): the genomes of soil and plant-associated and newly described type strains.</title>
        <authorList>
            <person name="Whitman W."/>
        </authorList>
    </citation>
    <scope>NUCLEOTIDE SEQUENCE</scope>
    <source>
        <strain evidence="5">ANL 6-2</strain>
    </source>
</reference>
<keyword evidence="3" id="KW-0804">Transcription</keyword>
<dbReference type="InterPro" id="IPR008920">
    <property type="entry name" value="TF_FadR/GntR_C"/>
</dbReference>
<dbReference type="CDD" id="cd07377">
    <property type="entry name" value="WHTH_GntR"/>
    <property type="match status" value="1"/>
</dbReference>
<dbReference type="PANTHER" id="PTHR43537:SF24">
    <property type="entry name" value="GLUCONATE OPERON TRANSCRIPTIONAL REPRESSOR"/>
    <property type="match status" value="1"/>
</dbReference>
<dbReference type="GO" id="GO:0003677">
    <property type="term" value="F:DNA binding"/>
    <property type="evidence" value="ECO:0007669"/>
    <property type="project" value="UniProtKB-KW"/>
</dbReference>
<keyword evidence="2 5" id="KW-0238">DNA-binding</keyword>
<accession>A0AAE3G5U0</accession>
<name>A0AAE3G5U0_9GAMM</name>
<dbReference type="InterPro" id="IPR000524">
    <property type="entry name" value="Tscrpt_reg_HTH_GntR"/>
</dbReference>
<keyword evidence="1" id="KW-0805">Transcription regulation</keyword>
<dbReference type="SMART" id="SM00345">
    <property type="entry name" value="HTH_GNTR"/>
    <property type="match status" value="1"/>
</dbReference>
<dbReference type="Pfam" id="PF07729">
    <property type="entry name" value="FCD"/>
    <property type="match status" value="1"/>
</dbReference>
<dbReference type="Pfam" id="PF00392">
    <property type="entry name" value="GntR"/>
    <property type="match status" value="1"/>
</dbReference>
<sequence length="228" mass="25290">MTPIRHTSLRETITNEIRKAILSGRYKPGERLVEDRLAEEFGVSRNPVREAMRVLEIEGLLEVAPRRGATVAKFTLEEAKEAIELRSSLEGLSARLAARRCSDQTRSRIFDLLGRGRRALDEQDWTALRALNDEFHQLIAKAGSNRFLWEFMHAMRAKTYWMAAGSKSWRGKDSWLEHEAILHAILSGDEELASLLASRHVASAGQAFMDGAEEAAGRSTGSGGGDAG</sequence>
<dbReference type="Proteomes" id="UP001205843">
    <property type="component" value="Unassembled WGS sequence"/>
</dbReference>
<dbReference type="InterPro" id="IPR036390">
    <property type="entry name" value="WH_DNA-bd_sf"/>
</dbReference>
<dbReference type="Gene3D" id="1.20.120.530">
    <property type="entry name" value="GntR ligand-binding domain-like"/>
    <property type="match status" value="1"/>
</dbReference>
<proteinExistence type="predicted"/>
<dbReference type="InterPro" id="IPR036388">
    <property type="entry name" value="WH-like_DNA-bd_sf"/>
</dbReference>
<dbReference type="SUPFAM" id="SSF46785">
    <property type="entry name" value="Winged helix' DNA-binding domain"/>
    <property type="match status" value="1"/>
</dbReference>
<dbReference type="PRINTS" id="PR00035">
    <property type="entry name" value="HTHGNTR"/>
</dbReference>
<evidence type="ECO:0000256" key="2">
    <source>
        <dbReference type="ARBA" id="ARBA00023125"/>
    </source>
</evidence>
<dbReference type="EMBL" id="JALJXV010000006">
    <property type="protein sequence ID" value="MCP1675668.1"/>
    <property type="molecule type" value="Genomic_DNA"/>
</dbReference>
<gene>
    <name evidence="5" type="ORF">J2T57_002818</name>
</gene>
<dbReference type="RefSeq" id="WP_253479299.1">
    <property type="nucleotide sequence ID" value="NZ_JALJXV010000006.1"/>
</dbReference>
<dbReference type="InterPro" id="IPR011711">
    <property type="entry name" value="GntR_C"/>
</dbReference>